<feature type="domain" description="Mce/MlaD" evidence="9">
    <location>
        <begin position="73"/>
        <end position="164"/>
    </location>
</feature>
<feature type="domain" description="Mce/MlaD" evidence="9">
    <location>
        <begin position="555"/>
        <end position="648"/>
    </location>
</feature>
<keyword evidence="11" id="KW-1185">Reference proteome</keyword>
<dbReference type="RefSeq" id="WP_087463970.1">
    <property type="nucleotide sequence ID" value="NZ_CP021425.1"/>
</dbReference>
<evidence type="ECO:0000259" key="9">
    <source>
        <dbReference type="Pfam" id="PF02470"/>
    </source>
</evidence>
<feature type="domain" description="Mce/MlaD" evidence="9">
    <location>
        <begin position="426"/>
        <end position="487"/>
    </location>
</feature>
<sequence>MTDEPKDNPTPADDTPGDGNGNAERNADSNGPVERPQQAQISVKNGISAVWLVPLIALIFGLYLGVKAYLEQGIIIHINFPTAEGITPGKTEVRYKGLIVGIVKDVSMADNLKRVDVTVEMTPQTADYLTENAQFWLVSAEISLSGVKGLDTLMSGNYIRLQEGDQSLAARRDFVALESPPLLPDSAPELHIRLKAKELGSIRDGTKIFYRKIPVGEVRSHSLNPDGQGVTFEAYIDEKYAHLVYNNTRFWNISGVSLEGDITNLKLKLDSLESLLIGGIAMGVPEQLEAGGAASRGDRFTLHSNYEAAQVGIPIKLYFEFGTGINDDMPILFEGITMGRIHRYTIELNRRQIIAEAEFDPRYDEYLNDKSQFFLVKPRVSLSGIENLETLTKGQYVSLRPSTHGIPVAKFTVRNGAPPIPEDGPGLHLVLSANSAASLSPGTPILYHQLDVGSVQTIKLNPGEFPRFNVKIHIRPEYAHLVNRESRFWNARGVAIKGGVQSFEIRTESIASILQGGIAFTTPGPLPPTETAALRAQNGDRFTLYEDEEDSQINTRIQVHFDSGEGLREGMPVKYQDQKIGEVDSLSFATGSRAGLSNISANIRLFDWARSLIRNDTSIWLVKAKVGLTDIKNVDALVLGTYLEILPGTGRVTQRLTARQHPAKSRSRPRGLNLVLRGDHLGSVKEGHPISYRQIKVGDVISKDLSADANHVLVYINIYEEYVNLVKSDSVFWNASGIKVDAGLFSGVKINTESLETLITGGIAFATPPKHPQQENVGQGHEFTIHDKSRDTWLRWKPGIPLRN</sequence>
<proteinExistence type="predicted"/>
<keyword evidence="4 8" id="KW-0812">Transmembrane</keyword>
<feature type="transmembrane region" description="Helical" evidence="8">
    <location>
        <begin position="49"/>
        <end position="70"/>
    </location>
</feature>
<feature type="domain" description="Mce/MlaD" evidence="9">
    <location>
        <begin position="190"/>
        <end position="249"/>
    </location>
</feature>
<evidence type="ECO:0000256" key="5">
    <source>
        <dbReference type="ARBA" id="ARBA00022989"/>
    </source>
</evidence>
<keyword evidence="3" id="KW-0997">Cell inner membrane</keyword>
<dbReference type="PANTHER" id="PTHR30462:SF0">
    <property type="entry name" value="INTERMEMBRANE TRANSPORT PROTEIN YEBT"/>
    <property type="match status" value="1"/>
</dbReference>
<feature type="region of interest" description="Disordered" evidence="7">
    <location>
        <begin position="1"/>
        <end position="37"/>
    </location>
</feature>
<evidence type="ECO:0000256" key="6">
    <source>
        <dbReference type="ARBA" id="ARBA00023136"/>
    </source>
</evidence>
<dbReference type="OrthoDB" id="9806984at2"/>
<dbReference type="InterPro" id="IPR051800">
    <property type="entry name" value="PqiA-PqiB_transport"/>
</dbReference>
<name>A0A1Y0IGN0_9GAMM</name>
<dbReference type="InterPro" id="IPR003399">
    <property type="entry name" value="Mce/MlaD"/>
</dbReference>
<keyword evidence="2" id="KW-1003">Cell membrane</keyword>
<accession>A0A1Y0IGN0</accession>
<dbReference type="PANTHER" id="PTHR30462">
    <property type="entry name" value="INTERMEMBRANE TRANSPORT PROTEIN PQIB-RELATED"/>
    <property type="match status" value="1"/>
</dbReference>
<reference evidence="10 11" key="1">
    <citation type="submission" date="2017-05" db="EMBL/GenBank/DDBJ databases">
        <title>Genomic insights into alkan degradation activity of Oleiphilus messinensis.</title>
        <authorList>
            <person name="Kozyavkin S.A."/>
            <person name="Slesarev A.I."/>
            <person name="Golyshin P.N."/>
            <person name="Korzhenkov A."/>
            <person name="Golyshina O.N."/>
            <person name="Toshchakov S.V."/>
        </authorList>
    </citation>
    <scope>NUCLEOTIDE SEQUENCE [LARGE SCALE GENOMIC DNA]</scope>
    <source>
        <strain evidence="10 11">ME102</strain>
    </source>
</reference>
<dbReference type="AlphaFoldDB" id="A0A1Y0IGN0"/>
<dbReference type="Proteomes" id="UP000196027">
    <property type="component" value="Chromosome"/>
</dbReference>
<gene>
    <name evidence="10" type="ORF">OLMES_5299</name>
</gene>
<dbReference type="KEGG" id="ome:OLMES_5299"/>
<keyword evidence="5 8" id="KW-1133">Transmembrane helix</keyword>
<dbReference type="EMBL" id="CP021425">
    <property type="protein sequence ID" value="ARU59279.1"/>
    <property type="molecule type" value="Genomic_DNA"/>
</dbReference>
<evidence type="ECO:0000256" key="8">
    <source>
        <dbReference type="SAM" id="Phobius"/>
    </source>
</evidence>
<dbReference type="GO" id="GO:0005886">
    <property type="term" value="C:plasma membrane"/>
    <property type="evidence" value="ECO:0007669"/>
    <property type="project" value="UniProtKB-SubCell"/>
</dbReference>
<evidence type="ECO:0000256" key="1">
    <source>
        <dbReference type="ARBA" id="ARBA00004533"/>
    </source>
</evidence>
<evidence type="ECO:0000256" key="3">
    <source>
        <dbReference type="ARBA" id="ARBA00022519"/>
    </source>
</evidence>
<protein>
    <submittedName>
        <fullName evidence="10">Paraquat-inducible protein B</fullName>
    </submittedName>
</protein>
<comment type="subcellular location">
    <subcellularLocation>
        <location evidence="1">Cell inner membrane</location>
    </subcellularLocation>
</comment>
<feature type="domain" description="Mce/MlaD" evidence="9">
    <location>
        <begin position="672"/>
        <end position="731"/>
    </location>
</feature>
<evidence type="ECO:0000313" key="10">
    <source>
        <dbReference type="EMBL" id="ARU59279.1"/>
    </source>
</evidence>
<evidence type="ECO:0000256" key="2">
    <source>
        <dbReference type="ARBA" id="ARBA00022475"/>
    </source>
</evidence>
<evidence type="ECO:0000256" key="4">
    <source>
        <dbReference type="ARBA" id="ARBA00022692"/>
    </source>
</evidence>
<keyword evidence="6 8" id="KW-0472">Membrane</keyword>
<feature type="domain" description="Mce/MlaD" evidence="9">
    <location>
        <begin position="312"/>
        <end position="401"/>
    </location>
</feature>
<dbReference type="Pfam" id="PF02470">
    <property type="entry name" value="MlaD"/>
    <property type="match status" value="6"/>
</dbReference>
<organism evidence="10 11">
    <name type="scientific">Oleiphilus messinensis</name>
    <dbReference type="NCBI Taxonomy" id="141451"/>
    <lineage>
        <taxon>Bacteria</taxon>
        <taxon>Pseudomonadati</taxon>
        <taxon>Pseudomonadota</taxon>
        <taxon>Gammaproteobacteria</taxon>
        <taxon>Oceanospirillales</taxon>
        <taxon>Oleiphilaceae</taxon>
        <taxon>Oleiphilus</taxon>
    </lineage>
</organism>
<evidence type="ECO:0000256" key="7">
    <source>
        <dbReference type="SAM" id="MobiDB-lite"/>
    </source>
</evidence>
<evidence type="ECO:0000313" key="11">
    <source>
        <dbReference type="Proteomes" id="UP000196027"/>
    </source>
</evidence>